<evidence type="ECO:0000256" key="4">
    <source>
        <dbReference type="ARBA" id="ARBA00022722"/>
    </source>
</evidence>
<gene>
    <name evidence="9" type="ORF">Slati_3518800</name>
</gene>
<evidence type="ECO:0000256" key="6">
    <source>
        <dbReference type="ARBA" id="ARBA00022801"/>
    </source>
</evidence>
<dbReference type="GO" id="GO:0046872">
    <property type="term" value="F:metal ion binding"/>
    <property type="evidence" value="ECO:0007669"/>
    <property type="project" value="UniProtKB-KW"/>
</dbReference>
<comment type="subcellular location">
    <subcellularLocation>
        <location evidence="2">Nucleus</location>
    </subcellularLocation>
</comment>
<feature type="domain" description="DDE Tnp4" evidence="8">
    <location>
        <begin position="21"/>
        <end position="182"/>
    </location>
</feature>
<dbReference type="GO" id="GO:0004518">
    <property type="term" value="F:nuclease activity"/>
    <property type="evidence" value="ECO:0007669"/>
    <property type="project" value="UniProtKB-KW"/>
</dbReference>
<dbReference type="Pfam" id="PF13359">
    <property type="entry name" value="DDE_Tnp_4"/>
    <property type="match status" value="1"/>
</dbReference>
<evidence type="ECO:0000313" key="9">
    <source>
        <dbReference type="EMBL" id="KAL0416869.1"/>
    </source>
</evidence>
<evidence type="ECO:0000256" key="3">
    <source>
        <dbReference type="ARBA" id="ARBA00006958"/>
    </source>
</evidence>
<evidence type="ECO:0000256" key="1">
    <source>
        <dbReference type="ARBA" id="ARBA00001968"/>
    </source>
</evidence>
<dbReference type="GO" id="GO:0016787">
    <property type="term" value="F:hydrolase activity"/>
    <property type="evidence" value="ECO:0007669"/>
    <property type="project" value="UniProtKB-KW"/>
</dbReference>
<dbReference type="GO" id="GO:0005634">
    <property type="term" value="C:nucleus"/>
    <property type="evidence" value="ECO:0007669"/>
    <property type="project" value="UniProtKB-SubCell"/>
</dbReference>
<evidence type="ECO:0000256" key="2">
    <source>
        <dbReference type="ARBA" id="ARBA00004123"/>
    </source>
</evidence>
<comment type="caution">
    <text evidence="9">The sequence shown here is derived from an EMBL/GenBank/DDBJ whole genome shotgun (WGS) entry which is preliminary data.</text>
</comment>
<dbReference type="InterPro" id="IPR027806">
    <property type="entry name" value="HARBI1_dom"/>
</dbReference>
<evidence type="ECO:0000256" key="5">
    <source>
        <dbReference type="ARBA" id="ARBA00022723"/>
    </source>
</evidence>
<evidence type="ECO:0000259" key="8">
    <source>
        <dbReference type="Pfam" id="PF13359"/>
    </source>
</evidence>
<keyword evidence="5" id="KW-0479">Metal-binding</keyword>
<protein>
    <recommendedName>
        <fullName evidence="8">DDE Tnp4 domain-containing protein</fullName>
    </recommendedName>
</protein>
<accession>A0AAW2UIQ1</accession>
<organism evidence="9">
    <name type="scientific">Sesamum latifolium</name>
    <dbReference type="NCBI Taxonomy" id="2727402"/>
    <lineage>
        <taxon>Eukaryota</taxon>
        <taxon>Viridiplantae</taxon>
        <taxon>Streptophyta</taxon>
        <taxon>Embryophyta</taxon>
        <taxon>Tracheophyta</taxon>
        <taxon>Spermatophyta</taxon>
        <taxon>Magnoliopsida</taxon>
        <taxon>eudicotyledons</taxon>
        <taxon>Gunneridae</taxon>
        <taxon>Pentapetalae</taxon>
        <taxon>asterids</taxon>
        <taxon>lamiids</taxon>
        <taxon>Lamiales</taxon>
        <taxon>Pedaliaceae</taxon>
        <taxon>Sesamum</taxon>
    </lineage>
</organism>
<comment type="similarity">
    <text evidence="3">Belongs to the HARBI1 family.</text>
</comment>
<dbReference type="InterPro" id="IPR045249">
    <property type="entry name" value="HARBI1-like"/>
</dbReference>
<dbReference type="PANTHER" id="PTHR22930">
    <property type="match status" value="1"/>
</dbReference>
<reference evidence="9" key="2">
    <citation type="journal article" date="2024" name="Plant">
        <title>Genomic evolution and insights into agronomic trait innovations of Sesamum species.</title>
        <authorList>
            <person name="Miao H."/>
            <person name="Wang L."/>
            <person name="Qu L."/>
            <person name="Liu H."/>
            <person name="Sun Y."/>
            <person name="Le M."/>
            <person name="Wang Q."/>
            <person name="Wei S."/>
            <person name="Zheng Y."/>
            <person name="Lin W."/>
            <person name="Duan Y."/>
            <person name="Cao H."/>
            <person name="Xiong S."/>
            <person name="Wang X."/>
            <person name="Wei L."/>
            <person name="Li C."/>
            <person name="Ma Q."/>
            <person name="Ju M."/>
            <person name="Zhao R."/>
            <person name="Li G."/>
            <person name="Mu C."/>
            <person name="Tian Q."/>
            <person name="Mei H."/>
            <person name="Zhang T."/>
            <person name="Gao T."/>
            <person name="Zhang H."/>
        </authorList>
    </citation>
    <scope>NUCLEOTIDE SEQUENCE</scope>
    <source>
        <strain evidence="9">KEN1</strain>
    </source>
</reference>
<dbReference type="EMBL" id="JACGWN010000012">
    <property type="protein sequence ID" value="KAL0416869.1"/>
    <property type="molecule type" value="Genomic_DNA"/>
</dbReference>
<keyword evidence="6" id="KW-0378">Hydrolase</keyword>
<dbReference type="AlphaFoldDB" id="A0AAW2UIQ1"/>
<proteinExistence type="inferred from homology"/>
<dbReference type="PANTHER" id="PTHR22930:SF293">
    <property type="entry name" value="PROTEIN ALP1-LIKE"/>
    <property type="match status" value="1"/>
</dbReference>
<comment type="cofactor">
    <cofactor evidence="1">
        <name>a divalent metal cation</name>
        <dbReference type="ChEBI" id="CHEBI:60240"/>
    </cofactor>
</comment>
<reference evidence="9" key="1">
    <citation type="submission" date="2020-06" db="EMBL/GenBank/DDBJ databases">
        <authorList>
            <person name="Li T."/>
            <person name="Hu X."/>
            <person name="Zhang T."/>
            <person name="Song X."/>
            <person name="Zhang H."/>
            <person name="Dai N."/>
            <person name="Sheng W."/>
            <person name="Hou X."/>
            <person name="Wei L."/>
        </authorList>
    </citation>
    <scope>NUCLEOTIDE SEQUENCE</scope>
    <source>
        <strain evidence="9">KEN1</strain>
        <tissue evidence="9">Leaf</tissue>
    </source>
</reference>
<name>A0AAW2UIQ1_9LAMI</name>
<keyword evidence="7" id="KW-0539">Nucleus</keyword>
<evidence type="ECO:0000256" key="7">
    <source>
        <dbReference type="ARBA" id="ARBA00023242"/>
    </source>
</evidence>
<keyword evidence="4" id="KW-0540">Nuclease</keyword>
<sequence length="240" mass="26966">MTAQIQGGSGSRSPTSFAGALDGTFIDVRVPEHEKGRYRTRKGQVAVNVLGVCNANMQFIFVLSGWEGSVADGRVLRDDIHRPNGLRVPIRNYYLCDNGYANADGFLTPYRGVRYHLKEWGRGAGGPQNKEELFNLKYSSARNVIERTFGLLKIRWGILHSQSFYPIHVQSKIIIACCLLHNFIWNEMPEDPLKLELPDTREAGGEAGVECISSIEGNPVWSARRDELAFSIYNEWMSRG</sequence>